<dbReference type="GO" id="GO:0003676">
    <property type="term" value="F:nucleic acid binding"/>
    <property type="evidence" value="ECO:0007669"/>
    <property type="project" value="InterPro"/>
</dbReference>
<dbReference type="OMA" id="YISRCES"/>
<dbReference type="AlphaFoldDB" id="A0A914B210"/>
<evidence type="ECO:0000259" key="1">
    <source>
        <dbReference type="PROSITE" id="PS50994"/>
    </source>
</evidence>
<feature type="domain" description="Integrase catalytic" evidence="1">
    <location>
        <begin position="16"/>
        <end position="174"/>
    </location>
</feature>
<dbReference type="EnsemblMetazoa" id="XM_038213896.1">
    <property type="protein sequence ID" value="XP_038069824.1"/>
    <property type="gene ID" value="LOC119739061"/>
</dbReference>
<sequence>MYQSSQPKEPLISHGIPQRPWGKIGCDLFTLGNHDYLCTVDYYSDYFEIDPLPGSKDGTTIIKKLKKHYSNHGIPDTLQSDNGPPFNSRQFENFATQYGFDHTTSSPEYPQSNGKVKNTVKIAKLLINKTQHTLGDFYLNLLNWRNTPTEGLNSSPAQQFLGRRTKTDISVASKLLQPKIIRDVAFKKTKKQAKQSFYYNRNAAPLPPLSEGETVQFQQKRNSKVWQKVQVQKQVGMRSYQIITEDGCEYRRN</sequence>
<dbReference type="PROSITE" id="PS50994">
    <property type="entry name" value="INTEGRASE"/>
    <property type="match status" value="1"/>
</dbReference>
<dbReference type="GeneID" id="119739061"/>
<dbReference type="PANTHER" id="PTHR37984:SF8">
    <property type="entry name" value="CCHC-TYPE DOMAIN-CONTAINING PROTEIN"/>
    <property type="match status" value="1"/>
</dbReference>
<dbReference type="Gene3D" id="3.30.420.10">
    <property type="entry name" value="Ribonuclease H-like superfamily/Ribonuclease H"/>
    <property type="match status" value="1"/>
</dbReference>
<accession>A0A914B210</accession>
<dbReference type="RefSeq" id="XP_038069824.1">
    <property type="nucleotide sequence ID" value="XM_038213896.1"/>
</dbReference>
<dbReference type="SUPFAM" id="SSF53098">
    <property type="entry name" value="Ribonuclease H-like"/>
    <property type="match status" value="1"/>
</dbReference>
<reference evidence="2" key="1">
    <citation type="submission" date="2022-11" db="UniProtKB">
        <authorList>
            <consortium name="EnsemblMetazoa"/>
        </authorList>
    </citation>
    <scope>IDENTIFICATION</scope>
</reference>
<protein>
    <recommendedName>
        <fullName evidence="1">Integrase catalytic domain-containing protein</fullName>
    </recommendedName>
</protein>
<dbReference type="PANTHER" id="PTHR37984">
    <property type="entry name" value="PROTEIN CBG26694"/>
    <property type="match status" value="1"/>
</dbReference>
<dbReference type="GO" id="GO:0015074">
    <property type="term" value="P:DNA integration"/>
    <property type="evidence" value="ECO:0007669"/>
    <property type="project" value="InterPro"/>
</dbReference>
<dbReference type="InterPro" id="IPR001584">
    <property type="entry name" value="Integrase_cat-core"/>
</dbReference>
<dbReference type="OrthoDB" id="10053647at2759"/>
<keyword evidence="3" id="KW-1185">Reference proteome</keyword>
<organism evidence="2 3">
    <name type="scientific">Patiria miniata</name>
    <name type="common">Bat star</name>
    <name type="synonym">Asterina miniata</name>
    <dbReference type="NCBI Taxonomy" id="46514"/>
    <lineage>
        <taxon>Eukaryota</taxon>
        <taxon>Metazoa</taxon>
        <taxon>Echinodermata</taxon>
        <taxon>Eleutherozoa</taxon>
        <taxon>Asterozoa</taxon>
        <taxon>Asteroidea</taxon>
        <taxon>Valvatacea</taxon>
        <taxon>Valvatida</taxon>
        <taxon>Asterinidae</taxon>
        <taxon>Patiria</taxon>
    </lineage>
</organism>
<evidence type="ECO:0000313" key="2">
    <source>
        <dbReference type="EnsemblMetazoa" id="XP_038069824.1"/>
    </source>
</evidence>
<proteinExistence type="predicted"/>
<dbReference type="InterPro" id="IPR012337">
    <property type="entry name" value="RNaseH-like_sf"/>
</dbReference>
<evidence type="ECO:0000313" key="3">
    <source>
        <dbReference type="Proteomes" id="UP000887568"/>
    </source>
</evidence>
<dbReference type="FunFam" id="3.30.420.10:FF:000063">
    <property type="entry name" value="Retrovirus-related Pol polyprotein from transposon 297-like Protein"/>
    <property type="match status" value="1"/>
</dbReference>
<dbReference type="Pfam" id="PF00665">
    <property type="entry name" value="rve"/>
    <property type="match status" value="1"/>
</dbReference>
<dbReference type="InterPro" id="IPR050951">
    <property type="entry name" value="Retrovirus_Pol_polyprotein"/>
</dbReference>
<dbReference type="Proteomes" id="UP000887568">
    <property type="component" value="Unplaced"/>
</dbReference>
<dbReference type="InterPro" id="IPR036397">
    <property type="entry name" value="RNaseH_sf"/>
</dbReference>
<name>A0A914B210_PATMI</name>